<feature type="transmembrane region" description="Helical" evidence="2">
    <location>
        <begin position="52"/>
        <end position="71"/>
    </location>
</feature>
<feature type="transmembrane region" description="Helical" evidence="2">
    <location>
        <begin position="23"/>
        <end position="43"/>
    </location>
</feature>
<sequence length="381" mass="42352">MALNFNALPPVEPVPDTSPSRTVWLVVFLVLTLIGVLAAILLWPQRESTRGLWFWVCITLYPAGIAVFIVSRRYSAYEGRRLDAQAWNGARDKYIAEAFARESIPLVVLATTVRVTETEVESGIDEITGGTLTMGAQAASLGDNASVTARWFKPIAARLAADDDERHEFLIEWLYDKLIADLSPTLSALPQTLPLNVLLDLHGYTGNLDAKDLWDARWEHHQLQPARVERVRQALDLMTIDAWLDEPERAAVHSHAVLLISINLGSVLQAPPTAGAAEAGVGLLMTSQALADRFELSPIAAVHRPLPCASDAFDHALTYAFRWANTTPAKLSQTRRRRRYLFPRRLRRRTSGAHGNAHGHAQRPPPPPRALPRALDLDYRR</sequence>
<evidence type="ECO:0000313" key="3">
    <source>
        <dbReference type="EMBL" id="ALS62891.1"/>
    </source>
</evidence>
<evidence type="ECO:0000256" key="2">
    <source>
        <dbReference type="SAM" id="Phobius"/>
    </source>
</evidence>
<name>A0ABM5WQL7_9BURK</name>
<protein>
    <recommendedName>
        <fullName evidence="5">IcmF-related N-terminal domain-containing protein</fullName>
    </recommendedName>
</protein>
<dbReference type="EMBL" id="CP013480">
    <property type="protein sequence ID" value="ALS62891.1"/>
    <property type="molecule type" value="Genomic_DNA"/>
</dbReference>
<reference evidence="4" key="1">
    <citation type="submission" date="2015-12" db="EMBL/GenBank/DDBJ databases">
        <title>Complete genome sequence of Pandoraea norimbergensis DSM 11628.</title>
        <authorList>
            <person name="Ee R."/>
            <person name="Lim Y.-L."/>
            <person name="Yong D."/>
            <person name="Yin W.-F."/>
            <person name="Chan K.-G."/>
        </authorList>
    </citation>
    <scope>NUCLEOTIDE SEQUENCE [LARGE SCALE GENOMIC DNA]</scope>
    <source>
        <strain evidence="4">DSM 11628</strain>
    </source>
</reference>
<keyword evidence="2" id="KW-1133">Transmembrane helix</keyword>
<evidence type="ECO:0000256" key="1">
    <source>
        <dbReference type="SAM" id="MobiDB-lite"/>
    </source>
</evidence>
<evidence type="ECO:0008006" key="5">
    <source>
        <dbReference type="Google" id="ProtNLM"/>
    </source>
</evidence>
<proteinExistence type="predicted"/>
<dbReference type="Proteomes" id="UP000060277">
    <property type="component" value="Chromosome"/>
</dbReference>
<feature type="region of interest" description="Disordered" evidence="1">
    <location>
        <begin position="342"/>
        <end position="381"/>
    </location>
</feature>
<organism evidence="3 4">
    <name type="scientific">Pandoraea norimbergensis</name>
    <dbReference type="NCBI Taxonomy" id="93219"/>
    <lineage>
        <taxon>Bacteria</taxon>
        <taxon>Pseudomonadati</taxon>
        <taxon>Pseudomonadota</taxon>
        <taxon>Betaproteobacteria</taxon>
        <taxon>Burkholderiales</taxon>
        <taxon>Burkholderiaceae</taxon>
        <taxon>Pandoraea</taxon>
    </lineage>
</organism>
<accession>A0ABM5WQL7</accession>
<keyword evidence="4" id="KW-1185">Reference proteome</keyword>
<gene>
    <name evidence="3" type="ORF">AT302_26855</name>
</gene>
<keyword evidence="2" id="KW-0812">Transmembrane</keyword>
<evidence type="ECO:0000313" key="4">
    <source>
        <dbReference type="Proteomes" id="UP000060277"/>
    </source>
</evidence>
<feature type="compositionally biased region" description="Basic residues" evidence="1">
    <location>
        <begin position="342"/>
        <end position="351"/>
    </location>
</feature>
<dbReference type="RefSeq" id="WP_058379746.1">
    <property type="nucleotide sequence ID" value="NZ_CP013480.3"/>
</dbReference>
<keyword evidence="2" id="KW-0472">Membrane</keyword>